<evidence type="ECO:0000313" key="1">
    <source>
        <dbReference type="EMBL" id="EFO28159.1"/>
    </source>
</evidence>
<organism evidence="1">
    <name type="scientific">Loa loa</name>
    <name type="common">Eye worm</name>
    <name type="synonym">Filaria loa</name>
    <dbReference type="NCBI Taxonomy" id="7209"/>
    <lineage>
        <taxon>Eukaryota</taxon>
        <taxon>Metazoa</taxon>
        <taxon>Ecdysozoa</taxon>
        <taxon>Nematoda</taxon>
        <taxon>Chromadorea</taxon>
        <taxon>Rhabditida</taxon>
        <taxon>Spirurina</taxon>
        <taxon>Spiruromorpha</taxon>
        <taxon>Filarioidea</taxon>
        <taxon>Onchocercidae</taxon>
        <taxon>Loa</taxon>
    </lineage>
</organism>
<dbReference type="CTD" id="9937688"/>
<sequence>MSNRNQLNFAVLVGGRDETDSPSCFLLAASLTGQSPSHRYPRRSLIVKFYLRKKERSFDQFLNKQNLEAIPFSASYGAAMTFDERMDIWVILMQTQHVISNDMRNRTE</sequence>
<dbReference type="AlphaFoldDB" id="A0A1S0UBQ4"/>
<reference evidence="1" key="1">
    <citation type="submission" date="2012-04" db="EMBL/GenBank/DDBJ databases">
        <title>The Genome Sequence of Loa loa.</title>
        <authorList>
            <consortium name="The Broad Institute Genome Sequencing Platform"/>
            <consortium name="Broad Institute Genome Sequencing Center for Infectious Disease"/>
            <person name="Nutman T.B."/>
            <person name="Fink D.L."/>
            <person name="Russ C."/>
            <person name="Young S."/>
            <person name="Zeng Q."/>
            <person name="Gargeya S."/>
            <person name="Alvarado L."/>
            <person name="Berlin A."/>
            <person name="Chapman S.B."/>
            <person name="Chen Z."/>
            <person name="Freedman E."/>
            <person name="Gellesch M."/>
            <person name="Goldberg J."/>
            <person name="Griggs A."/>
            <person name="Gujja S."/>
            <person name="Heilman E.R."/>
            <person name="Heiman D."/>
            <person name="Howarth C."/>
            <person name="Mehta T."/>
            <person name="Neiman D."/>
            <person name="Pearson M."/>
            <person name="Roberts A."/>
            <person name="Saif S."/>
            <person name="Shea T."/>
            <person name="Shenoy N."/>
            <person name="Sisk P."/>
            <person name="Stolte C."/>
            <person name="Sykes S."/>
            <person name="White J."/>
            <person name="Yandava C."/>
            <person name="Haas B."/>
            <person name="Henn M.R."/>
            <person name="Nusbaum C."/>
            <person name="Birren B."/>
        </authorList>
    </citation>
    <scope>NUCLEOTIDE SEQUENCE [LARGE SCALE GENOMIC DNA]</scope>
</reference>
<accession>A0A1S0UBQ4</accession>
<gene>
    <name evidence="1" type="ORF">LOAG_00320</name>
</gene>
<name>A0A1S0UBQ4_LOALO</name>
<dbReference type="KEGG" id="loa:LOAG_00320"/>
<proteinExistence type="predicted"/>
<dbReference type="EMBL" id="JH712123">
    <property type="protein sequence ID" value="EFO28159.1"/>
    <property type="molecule type" value="Genomic_DNA"/>
</dbReference>
<dbReference type="GeneID" id="9937688"/>
<dbReference type="InParanoid" id="A0A1S0UBQ4"/>
<dbReference type="RefSeq" id="XP_003135908.1">
    <property type="nucleotide sequence ID" value="XM_003135860.1"/>
</dbReference>
<protein>
    <submittedName>
        <fullName evidence="1">Uncharacterized protein</fullName>
    </submittedName>
</protein>